<keyword evidence="5" id="KW-0677">Repeat</keyword>
<feature type="compositionally biased region" description="Basic and acidic residues" evidence="9">
    <location>
        <begin position="423"/>
        <end position="433"/>
    </location>
</feature>
<proteinExistence type="inferred from homology"/>
<dbReference type="Gene3D" id="2.60.40.150">
    <property type="entry name" value="C2 domain"/>
    <property type="match status" value="2"/>
</dbReference>
<dbReference type="GO" id="GO:0005737">
    <property type="term" value="C:cytoplasm"/>
    <property type="evidence" value="ECO:0007669"/>
    <property type="project" value="UniProtKB-ARBA"/>
</dbReference>
<keyword evidence="7 10" id="KW-1133">Transmembrane helix</keyword>
<protein>
    <submittedName>
        <fullName evidence="11">Multiple C2 and transmembrane domain-containing 1-like isoform X1</fullName>
    </submittedName>
</protein>
<evidence type="ECO:0000256" key="8">
    <source>
        <dbReference type="ARBA" id="ARBA00023136"/>
    </source>
</evidence>
<dbReference type="SMART" id="SM00239">
    <property type="entry name" value="C2"/>
    <property type="match status" value="2"/>
</dbReference>
<dbReference type="FunFam" id="2.60.40.150:FF:000019">
    <property type="entry name" value="Multiple C2 and transmembrane domain-containing protein 2 isoform 1"/>
    <property type="match status" value="1"/>
</dbReference>
<dbReference type="InterPro" id="IPR035892">
    <property type="entry name" value="C2_domain_sf"/>
</dbReference>
<feature type="transmembrane region" description="Helical" evidence="10">
    <location>
        <begin position="363"/>
        <end position="387"/>
    </location>
</feature>
<dbReference type="Pfam" id="PF00168">
    <property type="entry name" value="C2"/>
    <property type="match status" value="2"/>
</dbReference>
<evidence type="ECO:0000256" key="4">
    <source>
        <dbReference type="ARBA" id="ARBA00022723"/>
    </source>
</evidence>
<evidence type="ECO:0000256" key="10">
    <source>
        <dbReference type="SAM" id="Phobius"/>
    </source>
</evidence>
<dbReference type="CDD" id="cd08376">
    <property type="entry name" value="C2B_MCTP_PRT"/>
    <property type="match status" value="1"/>
</dbReference>
<evidence type="ECO:0000256" key="7">
    <source>
        <dbReference type="ARBA" id="ARBA00022989"/>
    </source>
</evidence>
<dbReference type="OrthoDB" id="5973539at2759"/>
<dbReference type="PROSITE" id="PS50004">
    <property type="entry name" value="C2"/>
    <property type="match status" value="2"/>
</dbReference>
<comment type="similarity">
    <text evidence="2">Belongs to the MCTP family.</text>
</comment>
<comment type="subcellular location">
    <subcellularLocation>
        <location evidence="1">Membrane</location>
        <topology evidence="1">Multi-pass membrane protein</topology>
    </subcellularLocation>
</comment>
<evidence type="ECO:0000256" key="6">
    <source>
        <dbReference type="ARBA" id="ARBA00022837"/>
    </source>
</evidence>
<keyword evidence="6" id="KW-0106">Calcium</keyword>
<comment type="caution">
    <text evidence="11">The sequence shown here is derived from an EMBL/GenBank/DDBJ whole genome shotgun (WGS) entry which is preliminary data.</text>
</comment>
<dbReference type="AlphaFoldDB" id="A0A7D9L6U8"/>
<evidence type="ECO:0000256" key="9">
    <source>
        <dbReference type="SAM" id="MobiDB-lite"/>
    </source>
</evidence>
<evidence type="ECO:0000256" key="3">
    <source>
        <dbReference type="ARBA" id="ARBA00022692"/>
    </source>
</evidence>
<dbReference type="EMBL" id="CACRXK020013316">
    <property type="protein sequence ID" value="CAB4024941.1"/>
    <property type="molecule type" value="Genomic_DNA"/>
</dbReference>
<dbReference type="FunFam" id="2.60.40.150:FF:000050">
    <property type="entry name" value="Multiple C2 and transmembrane domain containing 1"/>
    <property type="match status" value="1"/>
</dbReference>
<keyword evidence="8 10" id="KW-0472">Membrane</keyword>
<name>A0A7D9L6U8_PARCT</name>
<dbReference type="GO" id="GO:0098588">
    <property type="term" value="C:bounding membrane of organelle"/>
    <property type="evidence" value="ECO:0007669"/>
    <property type="project" value="UniProtKB-ARBA"/>
</dbReference>
<feature type="compositionally biased region" description="Acidic residues" evidence="9">
    <location>
        <begin position="404"/>
        <end position="422"/>
    </location>
</feature>
<evidence type="ECO:0000313" key="12">
    <source>
        <dbReference type="Proteomes" id="UP001152795"/>
    </source>
</evidence>
<dbReference type="InterPro" id="IPR010482">
    <property type="entry name" value="TECPR1-like_DysF"/>
</dbReference>
<reference evidence="11" key="1">
    <citation type="submission" date="2020-04" db="EMBL/GenBank/DDBJ databases">
        <authorList>
            <person name="Alioto T."/>
            <person name="Alioto T."/>
            <person name="Gomez Garrido J."/>
        </authorList>
    </citation>
    <scope>NUCLEOTIDE SEQUENCE</scope>
    <source>
        <strain evidence="11">A484AB</strain>
    </source>
</reference>
<feature type="transmembrane region" description="Helical" evidence="10">
    <location>
        <begin position="473"/>
        <end position="503"/>
    </location>
</feature>
<feature type="region of interest" description="Disordered" evidence="9">
    <location>
        <begin position="402"/>
        <end position="433"/>
    </location>
</feature>
<evidence type="ECO:0000256" key="1">
    <source>
        <dbReference type="ARBA" id="ARBA00004141"/>
    </source>
</evidence>
<dbReference type="Pfam" id="PF06398">
    <property type="entry name" value="Pex24p"/>
    <property type="match status" value="1"/>
</dbReference>
<dbReference type="InterPro" id="IPR000008">
    <property type="entry name" value="C2_dom"/>
</dbReference>
<keyword evidence="4" id="KW-0479">Metal-binding</keyword>
<dbReference type="Proteomes" id="UP001152795">
    <property type="component" value="Unassembled WGS sequence"/>
</dbReference>
<dbReference type="PANTHER" id="PTHR45911:SF4">
    <property type="entry name" value="MULTIPLE C2 AND TRANSMEMBRANE DOMAIN-CONTAINING PROTEIN"/>
    <property type="match status" value="1"/>
</dbReference>
<organism evidence="11 12">
    <name type="scientific">Paramuricea clavata</name>
    <name type="common">Red gorgonian</name>
    <name type="synonym">Violescent sea-whip</name>
    <dbReference type="NCBI Taxonomy" id="317549"/>
    <lineage>
        <taxon>Eukaryota</taxon>
        <taxon>Metazoa</taxon>
        <taxon>Cnidaria</taxon>
        <taxon>Anthozoa</taxon>
        <taxon>Octocorallia</taxon>
        <taxon>Malacalcyonacea</taxon>
        <taxon>Plexauridae</taxon>
        <taxon>Paramuricea</taxon>
    </lineage>
</organism>
<dbReference type="PANTHER" id="PTHR45911">
    <property type="entry name" value="C2 DOMAIN-CONTAINING PROTEIN"/>
    <property type="match status" value="1"/>
</dbReference>
<dbReference type="CDD" id="cd08377">
    <property type="entry name" value="C2C_MCTP_PRT"/>
    <property type="match status" value="1"/>
</dbReference>
<gene>
    <name evidence="11" type="ORF">PACLA_8A002636</name>
</gene>
<keyword evidence="12" id="KW-1185">Reference proteome</keyword>
<sequence>MRRASQRRAAQAKESGKALQKDGVVSVTLVEGQKLIAMDDNGTSDPYCRFKLGNEKYKSKSCKETLNPQWKEHFDLKFFADTDMILEVSVYDRDIRKDEFMGRVNIDLTKYERERSHKIEAELEDGAGMVTMHVAVTAIDIPGCESDLNAYVEEPNRREELEKQFGLKKTGKKIKEVGWLQVKLHRAVGLAAADIGGASDPFAVIEVNNARLMTPTIFKTLNPQWERVYEFNLKDIHDVLEISVYDEDKRGAPDLLGRVAIPLLQITPREKRMYQLKDKTLEKRAKGHLIMTLDVLYNPIRAAVRTINPREPRVLFEPPKFKRQLLQRNIDRIGKVGASVASTGAFVGSLFTWQYKFRSAFAFLVYIMLVLNFNLYLIPLGVLLAFLKQYVIHVLLTERNVNPEDQEGPPQDDDDDDDDDEEDSKKKGDKGGKSFKEKMAMITNLCQTIQNALDNVASTLERAKNLFNWTVPFVSTMVCVAMTGATVVLYIVPIKFLLLAFGVNKFTKKIRKPNAVDNNELADLLSRLPSDPQIKEQKLLKTDPSLRLKRIDP</sequence>
<dbReference type="GO" id="GO:0005509">
    <property type="term" value="F:calcium ion binding"/>
    <property type="evidence" value="ECO:0007669"/>
    <property type="project" value="TreeGrafter"/>
</dbReference>
<evidence type="ECO:0000256" key="5">
    <source>
        <dbReference type="ARBA" id="ARBA00022737"/>
    </source>
</evidence>
<dbReference type="SUPFAM" id="SSF49562">
    <property type="entry name" value="C2 domain (Calcium/lipid-binding domain, CaLB)"/>
    <property type="match status" value="2"/>
</dbReference>
<dbReference type="PRINTS" id="PR00360">
    <property type="entry name" value="C2DOMAIN"/>
</dbReference>
<accession>A0A7D9L6U8</accession>
<evidence type="ECO:0000313" key="11">
    <source>
        <dbReference type="EMBL" id="CAB4024941.1"/>
    </source>
</evidence>
<evidence type="ECO:0000256" key="2">
    <source>
        <dbReference type="ARBA" id="ARBA00007923"/>
    </source>
</evidence>
<keyword evidence="3 10" id="KW-0812">Transmembrane</keyword>